<dbReference type="SUPFAM" id="SSF52540">
    <property type="entry name" value="P-loop containing nucleoside triphosphate hydrolases"/>
    <property type="match status" value="1"/>
</dbReference>
<dbReference type="GO" id="GO:0015421">
    <property type="term" value="F:ABC-type oligopeptide transporter activity"/>
    <property type="evidence" value="ECO:0007669"/>
    <property type="project" value="TreeGrafter"/>
</dbReference>
<dbReference type="SUPFAM" id="SSF90123">
    <property type="entry name" value="ABC transporter transmembrane region"/>
    <property type="match status" value="1"/>
</dbReference>
<dbReference type="SMART" id="SM00382">
    <property type="entry name" value="AAA"/>
    <property type="match status" value="1"/>
</dbReference>
<keyword evidence="11" id="KW-1185">Reference proteome</keyword>
<evidence type="ECO:0000256" key="1">
    <source>
        <dbReference type="ARBA" id="ARBA00004651"/>
    </source>
</evidence>
<dbReference type="RefSeq" id="WP_096582967.1">
    <property type="nucleotide sequence ID" value="NZ_CAWNJS010000001.1"/>
</dbReference>
<evidence type="ECO:0000256" key="6">
    <source>
        <dbReference type="ARBA" id="ARBA00023136"/>
    </source>
</evidence>
<dbReference type="InterPro" id="IPR039421">
    <property type="entry name" value="Type_1_exporter"/>
</dbReference>
<evidence type="ECO:0000313" key="10">
    <source>
        <dbReference type="EMBL" id="BAZ02615.1"/>
    </source>
</evidence>
<dbReference type="PROSITE" id="PS50893">
    <property type="entry name" value="ABC_TRANSPORTER_2"/>
    <property type="match status" value="1"/>
</dbReference>
<evidence type="ECO:0000256" key="5">
    <source>
        <dbReference type="ARBA" id="ARBA00022989"/>
    </source>
</evidence>
<dbReference type="Gene3D" id="3.40.50.300">
    <property type="entry name" value="P-loop containing nucleotide triphosphate hydrolases"/>
    <property type="match status" value="1"/>
</dbReference>
<feature type="transmembrane region" description="Helical" evidence="7">
    <location>
        <begin position="35"/>
        <end position="60"/>
    </location>
</feature>
<feature type="transmembrane region" description="Helical" evidence="7">
    <location>
        <begin position="310"/>
        <end position="328"/>
    </location>
</feature>
<evidence type="ECO:0000313" key="11">
    <source>
        <dbReference type="Proteomes" id="UP000218785"/>
    </source>
</evidence>
<protein>
    <submittedName>
        <fullName evidence="10">ABC transporter-related protein</fullName>
    </submittedName>
</protein>
<proteinExistence type="predicted"/>
<dbReference type="InterPro" id="IPR017871">
    <property type="entry name" value="ABC_transporter-like_CS"/>
</dbReference>
<evidence type="ECO:0000256" key="7">
    <source>
        <dbReference type="SAM" id="Phobius"/>
    </source>
</evidence>
<dbReference type="NCBIfam" id="NF045513">
    <property type="entry name" value="HepA_fam_ABC"/>
    <property type="match status" value="1"/>
</dbReference>
<dbReference type="Pfam" id="PF00664">
    <property type="entry name" value="ABC_membrane"/>
    <property type="match status" value="1"/>
</dbReference>
<dbReference type="GO" id="GO:0005524">
    <property type="term" value="F:ATP binding"/>
    <property type="evidence" value="ECO:0007669"/>
    <property type="project" value="UniProtKB-KW"/>
</dbReference>
<keyword evidence="4" id="KW-0067">ATP-binding</keyword>
<dbReference type="Proteomes" id="UP000218785">
    <property type="component" value="Chromosome"/>
</dbReference>
<dbReference type="AlphaFoldDB" id="A0A1Z4NAB9"/>
<feature type="transmembrane region" description="Helical" evidence="7">
    <location>
        <begin position="197"/>
        <end position="214"/>
    </location>
</feature>
<dbReference type="FunFam" id="3.40.50.300:FF:000218">
    <property type="entry name" value="Multidrug ABC transporter ATP-binding protein"/>
    <property type="match status" value="1"/>
</dbReference>
<evidence type="ECO:0000259" key="9">
    <source>
        <dbReference type="PROSITE" id="PS50929"/>
    </source>
</evidence>
<sequence>MHELSKLFQKMLVKTKFWQEHYLILQLFQPLRLTAAIAVLFTLLGAVLEATGIGLVAVLLQGLTNANQPPLQSGIGWFDVWFLGTQASASERIYRISGLILVNVWLRGGFSYVGRYYAKFCEVNLIDSLRKKIFEQFQSLSLSYYTEKRSGELFQTFSTEVSEISYAFNEVINFVSKSCIILAYTLAMFMISWQLTLATVLLFSLLAAGAANLIKRVRAASVEMTAAGSELASTAVEFVSGVRTVQAFWTQDFERRRFDRVAGKVTKAWMKTTSISAMVQPLVEALATTILIAMILVAVTTLVATGKLHVVLLLAFLFALFRLLPIIAHMNSSWGIIATYYGSLRSVNELLRTDNKTYQEDGELEFAGLKQAIAFNGVDFSYDDRKLVLEDITLTIKRNQMLALVGASGSGKTTLADLLMRFYDPTRGKILIDGIDLRQFRLQSLRSRMAVVSQDTFIFNTTVKNNIAYGLEAVDEAEIEEVARQANALEFILDLPQGFQTKLGDRGVRLSGGQRQRIAIARALLRNPEILILDEATSSLDSVSERLIQDSLEKLAVGRTVIAIAHRLSTIFRADKIVVLEQGHIIEQGGYQELLQQRGKFWQYHQMQYELGVRD</sequence>
<keyword evidence="3" id="KW-0547">Nucleotide-binding</keyword>
<dbReference type="InterPro" id="IPR011527">
    <property type="entry name" value="ABC1_TM_dom"/>
</dbReference>
<dbReference type="PROSITE" id="PS50929">
    <property type="entry name" value="ABC_TM1F"/>
    <property type="match status" value="1"/>
</dbReference>
<dbReference type="GO" id="GO:0005886">
    <property type="term" value="C:plasma membrane"/>
    <property type="evidence" value="ECO:0007669"/>
    <property type="project" value="UniProtKB-SubCell"/>
</dbReference>
<keyword evidence="2 7" id="KW-0812">Transmembrane</keyword>
<dbReference type="InterPro" id="IPR036640">
    <property type="entry name" value="ABC1_TM_sf"/>
</dbReference>
<feature type="transmembrane region" description="Helical" evidence="7">
    <location>
        <begin position="282"/>
        <end position="304"/>
    </location>
</feature>
<keyword evidence="5 7" id="KW-1133">Transmembrane helix</keyword>
<dbReference type="Pfam" id="PF00005">
    <property type="entry name" value="ABC_tran"/>
    <property type="match status" value="1"/>
</dbReference>
<organism evidence="10 11">
    <name type="scientific">Tolypothrix tenuis PCC 7101</name>
    <dbReference type="NCBI Taxonomy" id="231146"/>
    <lineage>
        <taxon>Bacteria</taxon>
        <taxon>Bacillati</taxon>
        <taxon>Cyanobacteriota</taxon>
        <taxon>Cyanophyceae</taxon>
        <taxon>Nostocales</taxon>
        <taxon>Tolypothrichaceae</taxon>
        <taxon>Tolypothrix</taxon>
    </lineage>
</organism>
<dbReference type="InterPro" id="IPR027417">
    <property type="entry name" value="P-loop_NTPase"/>
</dbReference>
<dbReference type="PROSITE" id="PS00211">
    <property type="entry name" value="ABC_TRANSPORTER_1"/>
    <property type="match status" value="1"/>
</dbReference>
<accession>A0A1Z4NAB9</accession>
<gene>
    <name evidence="10" type="ORF">NIES37_66280</name>
</gene>
<dbReference type="GO" id="GO:0016887">
    <property type="term" value="F:ATP hydrolysis activity"/>
    <property type="evidence" value="ECO:0007669"/>
    <property type="project" value="InterPro"/>
</dbReference>
<evidence type="ECO:0000256" key="2">
    <source>
        <dbReference type="ARBA" id="ARBA00022692"/>
    </source>
</evidence>
<keyword evidence="6 7" id="KW-0472">Membrane</keyword>
<dbReference type="PANTHER" id="PTHR43394:SF1">
    <property type="entry name" value="ATP-BINDING CASSETTE SUB-FAMILY B MEMBER 10, MITOCHONDRIAL"/>
    <property type="match status" value="1"/>
</dbReference>
<dbReference type="Gene3D" id="1.20.1560.10">
    <property type="entry name" value="ABC transporter type 1, transmembrane domain"/>
    <property type="match status" value="1"/>
</dbReference>
<dbReference type="InterPro" id="IPR003439">
    <property type="entry name" value="ABC_transporter-like_ATP-bd"/>
</dbReference>
<comment type="subcellular location">
    <subcellularLocation>
        <location evidence="1">Cell membrane</location>
        <topology evidence="1">Multi-pass membrane protein</topology>
    </subcellularLocation>
</comment>
<dbReference type="InterPro" id="IPR003593">
    <property type="entry name" value="AAA+_ATPase"/>
</dbReference>
<name>A0A1Z4NAB9_9CYAN</name>
<evidence type="ECO:0000259" key="8">
    <source>
        <dbReference type="PROSITE" id="PS50893"/>
    </source>
</evidence>
<feature type="domain" description="ABC transporter" evidence="8">
    <location>
        <begin position="373"/>
        <end position="607"/>
    </location>
</feature>
<dbReference type="EMBL" id="AP018248">
    <property type="protein sequence ID" value="BAZ02615.1"/>
    <property type="molecule type" value="Genomic_DNA"/>
</dbReference>
<reference evidence="10 11" key="1">
    <citation type="submission" date="2017-06" db="EMBL/GenBank/DDBJ databases">
        <title>Genome sequencing of cyanobaciteial culture collection at National Institute for Environmental Studies (NIES).</title>
        <authorList>
            <person name="Hirose Y."/>
            <person name="Shimura Y."/>
            <person name="Fujisawa T."/>
            <person name="Nakamura Y."/>
            <person name="Kawachi M."/>
        </authorList>
    </citation>
    <scope>NUCLEOTIDE SEQUENCE [LARGE SCALE GENOMIC DNA]</scope>
    <source>
        <strain evidence="10 11">NIES-37</strain>
    </source>
</reference>
<dbReference type="PANTHER" id="PTHR43394">
    <property type="entry name" value="ATP-DEPENDENT PERMEASE MDL1, MITOCHONDRIAL"/>
    <property type="match status" value="1"/>
</dbReference>
<evidence type="ECO:0000256" key="4">
    <source>
        <dbReference type="ARBA" id="ARBA00022840"/>
    </source>
</evidence>
<dbReference type="KEGG" id="ttq:NIES37_66280"/>
<feature type="transmembrane region" description="Helical" evidence="7">
    <location>
        <begin position="171"/>
        <end position="191"/>
    </location>
</feature>
<feature type="domain" description="ABC transmembrane type-1" evidence="9">
    <location>
        <begin position="36"/>
        <end position="339"/>
    </location>
</feature>
<evidence type="ECO:0000256" key="3">
    <source>
        <dbReference type="ARBA" id="ARBA00022741"/>
    </source>
</evidence>